<accession>A0A644YCZ0</accession>
<sequence>MKRKPPAAAPELTAAGYRLGLKAEGADFVETLVFLSSDGLELGYYTVHADPGGCFMDFNGYDQEQEARAVFECFVPCGGAGTVLVRALEDDLRAMGLYLPELRQTLTDGALIWGRSFSLPG</sequence>
<dbReference type="AlphaFoldDB" id="A0A644YCZ0"/>
<comment type="caution">
    <text evidence="1">The sequence shown here is derived from an EMBL/GenBank/DDBJ whole genome shotgun (WGS) entry which is preliminary data.</text>
</comment>
<proteinExistence type="predicted"/>
<organism evidence="1">
    <name type="scientific">bioreactor metagenome</name>
    <dbReference type="NCBI Taxonomy" id="1076179"/>
    <lineage>
        <taxon>unclassified sequences</taxon>
        <taxon>metagenomes</taxon>
        <taxon>ecological metagenomes</taxon>
    </lineage>
</organism>
<dbReference type="EMBL" id="VSSQ01004254">
    <property type="protein sequence ID" value="MPM24393.1"/>
    <property type="molecule type" value="Genomic_DNA"/>
</dbReference>
<name>A0A644YCZ0_9ZZZZ</name>
<evidence type="ECO:0000313" key="1">
    <source>
        <dbReference type="EMBL" id="MPM24393.1"/>
    </source>
</evidence>
<reference evidence="1" key="1">
    <citation type="submission" date="2019-08" db="EMBL/GenBank/DDBJ databases">
        <authorList>
            <person name="Kucharzyk K."/>
            <person name="Murdoch R.W."/>
            <person name="Higgins S."/>
            <person name="Loffler F."/>
        </authorList>
    </citation>
    <scope>NUCLEOTIDE SEQUENCE</scope>
</reference>
<gene>
    <name evidence="1" type="ORF">SDC9_70875</name>
</gene>
<protein>
    <submittedName>
        <fullName evidence="1">Uncharacterized protein</fullName>
    </submittedName>
</protein>